<dbReference type="Proteomes" id="UP001345963">
    <property type="component" value="Unassembled WGS sequence"/>
</dbReference>
<accession>A0ABU7AEW1</accession>
<sequence>MKHVAAVLEHYRCSPAANERTRPKRITKTRKWSYGRRGACAVAICELHWGSSSIVRTPSYVSLTRLNARLKMVVVFFFFTLVDSYGWPCPRPISEQQFVHITYSTDFASLALLRRRYQNSRYRY</sequence>
<protein>
    <submittedName>
        <fullName evidence="1">Uncharacterized protein</fullName>
    </submittedName>
</protein>
<evidence type="ECO:0000313" key="1">
    <source>
        <dbReference type="EMBL" id="MED6236049.1"/>
    </source>
</evidence>
<comment type="caution">
    <text evidence="1">The sequence shown here is derived from an EMBL/GenBank/DDBJ whole genome shotgun (WGS) entry which is preliminary data.</text>
</comment>
<dbReference type="EMBL" id="JAHUTI010011234">
    <property type="protein sequence ID" value="MED6236049.1"/>
    <property type="molecule type" value="Genomic_DNA"/>
</dbReference>
<reference evidence="1 2" key="1">
    <citation type="submission" date="2021-07" db="EMBL/GenBank/DDBJ databases">
        <authorList>
            <person name="Palmer J.M."/>
        </authorList>
    </citation>
    <scope>NUCLEOTIDE SEQUENCE [LARGE SCALE GENOMIC DNA]</scope>
    <source>
        <strain evidence="1 2">AT_MEX2019</strain>
        <tissue evidence="1">Muscle</tissue>
    </source>
</reference>
<evidence type="ECO:0000313" key="2">
    <source>
        <dbReference type="Proteomes" id="UP001345963"/>
    </source>
</evidence>
<keyword evidence="2" id="KW-1185">Reference proteome</keyword>
<gene>
    <name evidence="1" type="ORF">ATANTOWER_003726</name>
</gene>
<organism evidence="1 2">
    <name type="scientific">Ataeniobius toweri</name>
    <dbReference type="NCBI Taxonomy" id="208326"/>
    <lineage>
        <taxon>Eukaryota</taxon>
        <taxon>Metazoa</taxon>
        <taxon>Chordata</taxon>
        <taxon>Craniata</taxon>
        <taxon>Vertebrata</taxon>
        <taxon>Euteleostomi</taxon>
        <taxon>Actinopterygii</taxon>
        <taxon>Neopterygii</taxon>
        <taxon>Teleostei</taxon>
        <taxon>Neoteleostei</taxon>
        <taxon>Acanthomorphata</taxon>
        <taxon>Ovalentaria</taxon>
        <taxon>Atherinomorphae</taxon>
        <taxon>Cyprinodontiformes</taxon>
        <taxon>Goodeidae</taxon>
        <taxon>Ataeniobius</taxon>
    </lineage>
</organism>
<name>A0ABU7AEW1_9TELE</name>
<proteinExistence type="predicted"/>